<keyword evidence="2" id="KW-1185">Reference proteome</keyword>
<accession>E9S8J2</accession>
<dbReference type="eggNOG" id="COG3307">
    <property type="taxonomic scope" value="Bacteria"/>
</dbReference>
<dbReference type="STRING" id="246199.CUS_5331"/>
<dbReference type="Gene3D" id="3.30.470.20">
    <property type="entry name" value="ATP-grasp fold, B domain"/>
    <property type="match status" value="1"/>
</dbReference>
<reference evidence="1 2" key="1">
    <citation type="submission" date="2011-02" db="EMBL/GenBank/DDBJ databases">
        <authorList>
            <person name="Nelson K.E."/>
            <person name="Sutton G."/>
            <person name="Torralba M."/>
            <person name="Durkin S."/>
            <person name="Harkins D."/>
            <person name="Montgomery R."/>
            <person name="Ziemer C."/>
            <person name="Klaassens E."/>
            <person name="Ocuiv P."/>
            <person name="Morrison M."/>
        </authorList>
    </citation>
    <scope>NUCLEOTIDE SEQUENCE [LARGE SCALE GENOMIC DNA]</scope>
    <source>
        <strain evidence="1 2">8</strain>
    </source>
</reference>
<name>E9S8J2_RUMAL</name>
<evidence type="ECO:0000313" key="2">
    <source>
        <dbReference type="Proteomes" id="UP000004259"/>
    </source>
</evidence>
<dbReference type="AlphaFoldDB" id="E9S8J2"/>
<evidence type="ECO:0000313" key="1">
    <source>
        <dbReference type="EMBL" id="EGC04388.1"/>
    </source>
</evidence>
<dbReference type="SUPFAM" id="SSF56059">
    <property type="entry name" value="Glutathione synthetase ATP-binding domain-like"/>
    <property type="match status" value="1"/>
</dbReference>
<dbReference type="EMBL" id="ADKM02000024">
    <property type="protein sequence ID" value="EGC04388.1"/>
    <property type="molecule type" value="Genomic_DNA"/>
</dbReference>
<sequence length="301" mass="35803">MLDYKKIFKRRRTRSKILRLLSFVPDKTMLKIQYKLKLGRKLHLSDPKRYTEKLQWYKLYYRNPLMKKCVNKYTVREYVKSKGLENILIPLIAHYKWADDVNWNELPDSFVIKTQHGGGGLNVIIVTDKSKQPKESVISKLRYTVDRLSKTSGGREWAYGEMETGIVVEQLLINQENPKAGINDYKIFCYNGKAKYIIVDVDRYIGHKRNFYDRNWNNLHITSDCPAAETDVPMPEKLEEMLKVAEKLSEDFPYVRVDLYCVDGKVYFGELTFYPWSGYVQFMPDEWDFKFGEDFELRRYK</sequence>
<dbReference type="InterPro" id="IPR029465">
    <property type="entry name" value="ATPgrasp_TupA"/>
</dbReference>
<dbReference type="RefSeq" id="WP_002847280.1">
    <property type="nucleotide sequence ID" value="NZ_ADKM02000024.1"/>
</dbReference>
<dbReference type="Pfam" id="PF14305">
    <property type="entry name" value="ATPgrasp_TupA"/>
    <property type="match status" value="1"/>
</dbReference>
<comment type="caution">
    <text evidence="1">The sequence shown here is derived from an EMBL/GenBank/DDBJ whole genome shotgun (WGS) entry which is preliminary data.</text>
</comment>
<gene>
    <name evidence="1" type="ORF">CUS_5331</name>
</gene>
<protein>
    <recommendedName>
        <fullName evidence="3">TupA-like ATPgrasp</fullName>
    </recommendedName>
</protein>
<proteinExistence type="predicted"/>
<organism evidence="1 2">
    <name type="scientific">Ruminococcus albus 8</name>
    <dbReference type="NCBI Taxonomy" id="246199"/>
    <lineage>
        <taxon>Bacteria</taxon>
        <taxon>Bacillati</taxon>
        <taxon>Bacillota</taxon>
        <taxon>Clostridia</taxon>
        <taxon>Eubacteriales</taxon>
        <taxon>Oscillospiraceae</taxon>
        <taxon>Ruminococcus</taxon>
    </lineage>
</organism>
<evidence type="ECO:0008006" key="3">
    <source>
        <dbReference type="Google" id="ProtNLM"/>
    </source>
</evidence>
<dbReference type="Proteomes" id="UP000004259">
    <property type="component" value="Unassembled WGS sequence"/>
</dbReference>